<dbReference type="GO" id="GO:0020037">
    <property type="term" value="F:heme binding"/>
    <property type="evidence" value="ECO:0007669"/>
    <property type="project" value="InterPro"/>
</dbReference>
<feature type="signal peptide" evidence="5">
    <location>
        <begin position="1"/>
        <end position="28"/>
    </location>
</feature>
<dbReference type="InterPro" id="IPR036909">
    <property type="entry name" value="Cyt_c-like_dom_sf"/>
</dbReference>
<dbReference type="Proteomes" id="UP000005824">
    <property type="component" value="Unassembled WGS sequence"/>
</dbReference>
<dbReference type="Gene3D" id="1.10.760.10">
    <property type="entry name" value="Cytochrome c-like domain"/>
    <property type="match status" value="1"/>
</dbReference>
<accession>B4CV59</accession>
<keyword evidence="8" id="KW-1185">Reference proteome</keyword>
<keyword evidence="5" id="KW-0732">Signal</keyword>
<keyword evidence="1 4" id="KW-0349">Heme</keyword>
<dbReference type="GO" id="GO:0046872">
    <property type="term" value="F:metal ion binding"/>
    <property type="evidence" value="ECO:0007669"/>
    <property type="project" value="UniProtKB-KW"/>
</dbReference>
<evidence type="ECO:0000259" key="6">
    <source>
        <dbReference type="PROSITE" id="PS51007"/>
    </source>
</evidence>
<dbReference type="InterPro" id="IPR051395">
    <property type="entry name" value="Cytochrome_c_Peroxidase/MauG"/>
</dbReference>
<dbReference type="PROSITE" id="PS51007">
    <property type="entry name" value="CYTC"/>
    <property type="match status" value="1"/>
</dbReference>
<comment type="caution">
    <text evidence="7">The sequence shown here is derived from an EMBL/GenBank/DDBJ whole genome shotgun (WGS) entry which is preliminary data.</text>
</comment>
<sequence length="418" mass="44875" precursor="true">MQHMKSSTRRSLVLSVFALMGVSVVVVAQVDPPNNKVRARRQIHHHDGNAPHANGRLGDPLPDLTQDQLAAFTDGLGEFENVETPESGLGPVYNNTSCANCHSAPIVGGASAATVTRFGRMDKGVFDPLSQDGGSLMQSRAIDPAALEHVPADATVVAQRLVTPLFGAGLIEAIPDAAIQDLAKRKKADGVLGRPALVQDVTTGTMRVGRFGWKAQQATLLAFAADAYVNEMGITSRFFPTENAPNGDQKLLAEFDKTADPEDQVDPATGKSDIDKAADYMRFLAPPALPRVNSEVQLGLNLFMRVGCAECHVPTLFTGPNTVRALDRKPVNLFSDLLLHDMGSLNDGIAQADALANEMKTAPLWGLRHRAPYLHDGRAPTLFLAITGHDGEAAPARDRFNKLPSSQQKQLVDFLNSL</sequence>
<dbReference type="STRING" id="497964.CfE428DRAFT_0572"/>
<evidence type="ECO:0000313" key="8">
    <source>
        <dbReference type="Proteomes" id="UP000005824"/>
    </source>
</evidence>
<evidence type="ECO:0000256" key="5">
    <source>
        <dbReference type="SAM" id="SignalP"/>
    </source>
</evidence>
<dbReference type="AlphaFoldDB" id="B4CV59"/>
<protein>
    <recommendedName>
        <fullName evidence="6">Cytochrome c domain-containing protein</fullName>
    </recommendedName>
</protein>
<evidence type="ECO:0000256" key="1">
    <source>
        <dbReference type="ARBA" id="ARBA00022617"/>
    </source>
</evidence>
<keyword evidence="3 4" id="KW-0408">Iron</keyword>
<keyword evidence="2 4" id="KW-0479">Metal-binding</keyword>
<dbReference type="SUPFAM" id="SSF46626">
    <property type="entry name" value="Cytochrome c"/>
    <property type="match status" value="1"/>
</dbReference>
<dbReference type="GO" id="GO:0009055">
    <property type="term" value="F:electron transfer activity"/>
    <property type="evidence" value="ECO:0007669"/>
    <property type="project" value="InterPro"/>
</dbReference>
<evidence type="ECO:0000256" key="2">
    <source>
        <dbReference type="ARBA" id="ARBA00022723"/>
    </source>
</evidence>
<feature type="domain" description="Cytochrome c" evidence="6">
    <location>
        <begin position="294"/>
        <end position="418"/>
    </location>
</feature>
<dbReference type="GO" id="GO:0004130">
    <property type="term" value="F:cytochrome-c peroxidase activity"/>
    <property type="evidence" value="ECO:0007669"/>
    <property type="project" value="TreeGrafter"/>
</dbReference>
<dbReference type="Pfam" id="PF06537">
    <property type="entry name" value="DHOR"/>
    <property type="match status" value="1"/>
</dbReference>
<gene>
    <name evidence="7" type="ORF">CfE428DRAFT_0572</name>
</gene>
<evidence type="ECO:0000256" key="4">
    <source>
        <dbReference type="PROSITE-ProRule" id="PRU00433"/>
    </source>
</evidence>
<dbReference type="EMBL" id="ABVL01000001">
    <property type="protein sequence ID" value="EDY22447.1"/>
    <property type="molecule type" value="Genomic_DNA"/>
</dbReference>
<organism evidence="7 8">
    <name type="scientific">Chthoniobacter flavus Ellin428</name>
    <dbReference type="NCBI Taxonomy" id="497964"/>
    <lineage>
        <taxon>Bacteria</taxon>
        <taxon>Pseudomonadati</taxon>
        <taxon>Verrucomicrobiota</taxon>
        <taxon>Spartobacteria</taxon>
        <taxon>Chthoniobacterales</taxon>
        <taxon>Chthoniobacteraceae</taxon>
        <taxon>Chthoniobacter</taxon>
    </lineage>
</organism>
<dbReference type="InParanoid" id="B4CV59"/>
<dbReference type="PANTHER" id="PTHR30600:SF4">
    <property type="entry name" value="CYTOCHROME C DOMAIN-CONTAINING PROTEIN"/>
    <property type="match status" value="1"/>
</dbReference>
<reference evidence="7 8" key="1">
    <citation type="journal article" date="2011" name="J. Bacteriol.">
        <title>Genome sequence of Chthoniobacter flavus Ellin428, an aerobic heterotrophic soil bacterium.</title>
        <authorList>
            <person name="Kant R."/>
            <person name="van Passel M.W."/>
            <person name="Palva A."/>
            <person name="Lucas S."/>
            <person name="Lapidus A."/>
            <person name="Glavina Del Rio T."/>
            <person name="Dalin E."/>
            <person name="Tice H."/>
            <person name="Bruce D."/>
            <person name="Goodwin L."/>
            <person name="Pitluck S."/>
            <person name="Larimer F.W."/>
            <person name="Land M.L."/>
            <person name="Hauser L."/>
            <person name="Sangwan P."/>
            <person name="de Vos W.M."/>
            <person name="Janssen P.H."/>
            <person name="Smidt H."/>
        </authorList>
    </citation>
    <scope>NUCLEOTIDE SEQUENCE [LARGE SCALE GENOMIC DNA]</scope>
    <source>
        <strain evidence="7 8">Ellin428</strain>
    </source>
</reference>
<dbReference type="InterPro" id="IPR009056">
    <property type="entry name" value="Cyt_c-like_dom"/>
</dbReference>
<dbReference type="PANTHER" id="PTHR30600">
    <property type="entry name" value="CYTOCHROME C PEROXIDASE-RELATED"/>
    <property type="match status" value="1"/>
</dbReference>
<name>B4CV59_9BACT</name>
<dbReference type="InterPro" id="IPR010538">
    <property type="entry name" value="DHOR"/>
</dbReference>
<evidence type="ECO:0000256" key="3">
    <source>
        <dbReference type="ARBA" id="ARBA00023004"/>
    </source>
</evidence>
<dbReference type="eggNOG" id="COG3488">
    <property type="taxonomic scope" value="Bacteria"/>
</dbReference>
<proteinExistence type="predicted"/>
<evidence type="ECO:0000313" key="7">
    <source>
        <dbReference type="EMBL" id="EDY22447.1"/>
    </source>
</evidence>
<feature type="chain" id="PRO_5002800128" description="Cytochrome c domain-containing protein" evidence="5">
    <location>
        <begin position="29"/>
        <end position="418"/>
    </location>
</feature>